<gene>
    <name evidence="9" type="primary">LOC106543180</name>
</gene>
<evidence type="ECO:0000256" key="3">
    <source>
        <dbReference type="ARBA" id="ARBA00023134"/>
    </source>
</evidence>
<feature type="region of interest" description="Disordered" evidence="6">
    <location>
        <begin position="780"/>
        <end position="808"/>
    </location>
</feature>
<keyword evidence="8" id="KW-1185">Reference proteome</keyword>
<dbReference type="Pfam" id="PF02263">
    <property type="entry name" value="GBP"/>
    <property type="match status" value="2"/>
</dbReference>
<dbReference type="InterPro" id="IPR036543">
    <property type="entry name" value="Guanylate-bd_C_sf"/>
</dbReference>
<evidence type="ECO:0000313" key="9">
    <source>
        <dbReference type="RefSeq" id="XP_013914576.1"/>
    </source>
</evidence>
<dbReference type="RefSeq" id="XP_013914576.1">
    <property type="nucleotide sequence ID" value="XM_014059101.1"/>
</dbReference>
<organism evidence="8 9">
    <name type="scientific">Thamnophis sirtalis</name>
    <dbReference type="NCBI Taxonomy" id="35019"/>
    <lineage>
        <taxon>Eukaryota</taxon>
        <taxon>Metazoa</taxon>
        <taxon>Chordata</taxon>
        <taxon>Craniata</taxon>
        <taxon>Vertebrata</taxon>
        <taxon>Euteleostomi</taxon>
        <taxon>Lepidosauria</taxon>
        <taxon>Squamata</taxon>
        <taxon>Bifurcata</taxon>
        <taxon>Unidentata</taxon>
        <taxon>Episquamata</taxon>
        <taxon>Toxicofera</taxon>
        <taxon>Serpentes</taxon>
        <taxon>Colubroidea</taxon>
        <taxon>Colubridae</taxon>
        <taxon>Natricinae</taxon>
        <taxon>Thamnophis</taxon>
    </lineage>
</organism>
<evidence type="ECO:0000259" key="7">
    <source>
        <dbReference type="PROSITE" id="PS51715"/>
    </source>
</evidence>
<keyword evidence="1" id="KW-0547">Nucleotide-binding</keyword>
<protein>
    <submittedName>
        <fullName evidence="9">Interferon-induced guanylate-binding protein 1-like</fullName>
    </submittedName>
</protein>
<dbReference type="PANTHER" id="PTHR10751">
    <property type="entry name" value="GUANYLATE BINDING PROTEIN"/>
    <property type="match status" value="1"/>
</dbReference>
<evidence type="ECO:0000256" key="2">
    <source>
        <dbReference type="ARBA" id="ARBA00022801"/>
    </source>
</evidence>
<comment type="similarity">
    <text evidence="4">Belongs to the TRAFAC class dynamin-like GTPase superfamily. GB1/RHD3 GTPase family.</text>
</comment>
<dbReference type="AlphaFoldDB" id="A0A6I9XKP0"/>
<evidence type="ECO:0000256" key="6">
    <source>
        <dbReference type="SAM" id="MobiDB-lite"/>
    </source>
</evidence>
<keyword evidence="2" id="KW-0378">Hydrolase</keyword>
<keyword evidence="3" id="KW-0342">GTP-binding</keyword>
<dbReference type="GO" id="GO:0003924">
    <property type="term" value="F:GTPase activity"/>
    <property type="evidence" value="ECO:0007669"/>
    <property type="project" value="InterPro"/>
</dbReference>
<accession>A0A6I9XKP0</accession>
<dbReference type="Gene3D" id="3.40.50.300">
    <property type="entry name" value="P-loop containing nucleotide triphosphate hydrolases"/>
    <property type="match status" value="2"/>
</dbReference>
<dbReference type="Gene3D" id="1.20.1000.10">
    <property type="entry name" value="Guanylate-binding protein, C-terminal domain"/>
    <property type="match status" value="4"/>
</dbReference>
<dbReference type="Pfam" id="PF02841">
    <property type="entry name" value="GBP_C"/>
    <property type="match status" value="4"/>
</dbReference>
<evidence type="ECO:0000256" key="1">
    <source>
        <dbReference type="ARBA" id="ARBA00022741"/>
    </source>
</evidence>
<dbReference type="GeneID" id="106543180"/>
<dbReference type="SUPFAM" id="SSF52540">
    <property type="entry name" value="P-loop containing nucleoside triphosphate hydrolases"/>
    <property type="match status" value="1"/>
</dbReference>
<dbReference type="PROSITE" id="PS51715">
    <property type="entry name" value="G_GB1_RHD3"/>
    <property type="match status" value="1"/>
</dbReference>
<dbReference type="OrthoDB" id="2135133at2759"/>
<dbReference type="InterPro" id="IPR003191">
    <property type="entry name" value="Guanylate-bd/ATL_C"/>
</dbReference>
<proteinExistence type="inferred from homology"/>
<name>A0A6I9XKP0_9SAUR</name>
<evidence type="ECO:0000313" key="8">
    <source>
        <dbReference type="Proteomes" id="UP000504617"/>
    </source>
</evidence>
<evidence type="ECO:0000256" key="5">
    <source>
        <dbReference type="SAM" id="Coils"/>
    </source>
</evidence>
<reference evidence="9" key="1">
    <citation type="submission" date="2025-08" db="UniProtKB">
        <authorList>
            <consortium name="RefSeq"/>
        </authorList>
    </citation>
    <scope>IDENTIFICATION</scope>
</reference>
<dbReference type="InterPro" id="IPR030386">
    <property type="entry name" value="G_GB1_RHD3_dom"/>
</dbReference>
<sequence length="905" mass="105007">MEAPVCLIENRRNRLHVSLETLRLLSEIQQLVVVVSIVGLYRTGKSYLMNKLAVEKGNSQNDIWIFSLAMLLSSTLVYNSIENRAAMQEVVTHYAQLMEQSLELPTETLQELLDIHKLCEEQALQMFMARAFKDDKRQFQLELMGPIKSYASPYLTISGFMVEAELGFSQMFSFDVSLISFVTELSKHIKAKSSSATGDTDETSGFVGFSPNFVWSVRDFTLQLQQDGKSITEDEYLEHALELKEGDSKKEQEFNLTRKCIRLFFPTRKCFVFDCPTESRNLPYLEKMVDNQLEPEFVEQANKFCHHIYETSQEKTLPGGHIATGNSLAKLVETYVATISSGNIPCLENSVLSLAEIENKAAVQEAVAHYAQLMEQSLELPTETLQELLDIHKLCEEQALQMFMARAFKDDKRQFQLELMARKILEEFLQSKENISKTILQSDVSLQEKEREIADEKMKARANELEQEMQKQKIEMLKQTLEDLKQSQKKNLRKLRGKMEEETKKMKEEYEKRIKRKLKKTVESKKEEYCEKNKEIFSEICSVLLDKLAEVLKENIKNGNYSQADGDQDFLDVLQKAGKLCLEIPKKGLSVVQTVLNILQPFLPIMGNIIKTLFQSDESHQEKEKEIADKGVKPKAKELEQEAQKQEIEMLKQKLEDLQQKIEEETEQRKEEYEKMIESKLKLMHQHSRIMLYILTSLSEGSEENINKRSYSRADDHQEFLNDIQRGKKQLFESRKKGIMMPSGKITGLQDATSVINTYQAKKIPEEFLPIIGNINKTLSQSDESHQEKEKEIADKGVKPKAKELEQEAQKQEIEMLKQKLEDLQQKIEEETEQRKEEYEKMIESKLKEQKAFLEEGFWKVEKELRDEIKQLKTQIEAQSWSNTFVPLKKAFTSVTSFFKRLNPF</sequence>
<feature type="domain" description="GB1/RHD3-type G" evidence="7">
    <location>
        <begin position="177"/>
        <end position="313"/>
    </location>
</feature>
<feature type="compositionally biased region" description="Basic and acidic residues" evidence="6">
    <location>
        <begin position="783"/>
        <end position="808"/>
    </location>
</feature>
<dbReference type="GO" id="GO:0005525">
    <property type="term" value="F:GTP binding"/>
    <property type="evidence" value="ECO:0007669"/>
    <property type="project" value="UniProtKB-KW"/>
</dbReference>
<feature type="coiled-coil region" evidence="5">
    <location>
        <begin position="446"/>
        <end position="527"/>
    </location>
</feature>
<dbReference type="InterPro" id="IPR027417">
    <property type="entry name" value="P-loop_NTPase"/>
</dbReference>
<dbReference type="Proteomes" id="UP000504617">
    <property type="component" value="Unplaced"/>
</dbReference>
<dbReference type="KEGG" id="tsr:106543180"/>
<keyword evidence="5" id="KW-0175">Coiled coil</keyword>
<dbReference type="InterPro" id="IPR015894">
    <property type="entry name" value="Guanylate-bd_N"/>
</dbReference>
<dbReference type="SUPFAM" id="SSF48340">
    <property type="entry name" value="Interferon-induced guanylate-binding protein 1 (GBP1), C-terminal domain"/>
    <property type="match status" value="3"/>
</dbReference>
<feature type="coiled-coil region" evidence="5">
    <location>
        <begin position="636"/>
        <end position="683"/>
    </location>
</feature>
<evidence type="ECO:0000256" key="4">
    <source>
        <dbReference type="PROSITE-ProRule" id="PRU01052"/>
    </source>
</evidence>